<feature type="signal peptide" evidence="2">
    <location>
        <begin position="1"/>
        <end position="26"/>
    </location>
</feature>
<accession>A0ABQ7K367</accession>
<evidence type="ECO:0000313" key="3">
    <source>
        <dbReference type="EMBL" id="KAG0290092.1"/>
    </source>
</evidence>
<organism evidence="3 4">
    <name type="scientific">Linnemannia gamsii</name>
    <dbReference type="NCBI Taxonomy" id="64522"/>
    <lineage>
        <taxon>Eukaryota</taxon>
        <taxon>Fungi</taxon>
        <taxon>Fungi incertae sedis</taxon>
        <taxon>Mucoromycota</taxon>
        <taxon>Mortierellomycotina</taxon>
        <taxon>Mortierellomycetes</taxon>
        <taxon>Mortierellales</taxon>
        <taxon>Mortierellaceae</taxon>
        <taxon>Linnemannia</taxon>
    </lineage>
</organism>
<feature type="transmembrane region" description="Helical" evidence="1">
    <location>
        <begin position="386"/>
        <end position="407"/>
    </location>
</feature>
<name>A0ABQ7K367_9FUNG</name>
<keyword evidence="1" id="KW-0472">Membrane</keyword>
<keyword evidence="1" id="KW-1133">Transmembrane helix</keyword>
<reference evidence="3 4" key="1">
    <citation type="journal article" date="2020" name="Fungal Divers.">
        <title>Resolving the Mortierellaceae phylogeny through synthesis of multi-gene phylogenetics and phylogenomics.</title>
        <authorList>
            <person name="Vandepol N."/>
            <person name="Liber J."/>
            <person name="Desiro A."/>
            <person name="Na H."/>
            <person name="Kennedy M."/>
            <person name="Barry K."/>
            <person name="Grigoriev I.V."/>
            <person name="Miller A.N."/>
            <person name="O'Donnell K."/>
            <person name="Stajich J.E."/>
            <person name="Bonito G."/>
        </authorList>
    </citation>
    <scope>NUCLEOTIDE SEQUENCE [LARGE SCALE GENOMIC DNA]</scope>
    <source>
        <strain evidence="3 4">AD045</strain>
    </source>
</reference>
<proteinExistence type="predicted"/>
<gene>
    <name evidence="3" type="ORF">BGZ96_006447</name>
</gene>
<keyword evidence="4" id="KW-1185">Reference proteome</keyword>
<feature type="chain" id="PRO_5045206884" evidence="2">
    <location>
        <begin position="27"/>
        <end position="436"/>
    </location>
</feature>
<protein>
    <submittedName>
        <fullName evidence="3">Uncharacterized protein</fullName>
    </submittedName>
</protein>
<comment type="caution">
    <text evidence="3">The sequence shown here is derived from an EMBL/GenBank/DDBJ whole genome shotgun (WGS) entry which is preliminary data.</text>
</comment>
<dbReference type="EMBL" id="JAAAIM010000311">
    <property type="protein sequence ID" value="KAG0290092.1"/>
    <property type="molecule type" value="Genomic_DNA"/>
</dbReference>
<sequence>MIGIKSALSLVCLLLLATTAPSTTLAAPVIGSESEVILDTQLAKRAFNPRQKWQSDELNCIQILNPAPGATYQPGYFVRLNYGAGQCDATAAGPWTIHLYNNLDIQGEKVSYDYHEVIASGVNEYKTQYLWTIPNKANRNVKNSNEYYVRIETNSAEGIKLVGNAGPFAIHQDSNGGMRTLAKDISHLQELKRREDAPTPSATEPDENFTAKFALPHNKPSPVNEVIFTPPTPSVILAPVITVNQAPVTSVPAAPAADGTAPKDAITVAGAETTTNTNVPIDIGVAIDSNGSKIQLNDPNSKDEVVAVDSKDKNIVDINELLNAPEIASVVAPTAVDPTVAAVAPGGNTETPAITEIPEVHNTAPTDEIHPPVTEIAHTSFIPGKLLVAGAVAGGAIGVGIVGASFFGQVGGVIGAVVGGIIGGVAVLLNFIGVPV</sequence>
<evidence type="ECO:0000256" key="2">
    <source>
        <dbReference type="SAM" id="SignalP"/>
    </source>
</evidence>
<dbReference type="Proteomes" id="UP001194696">
    <property type="component" value="Unassembled WGS sequence"/>
</dbReference>
<feature type="transmembrane region" description="Helical" evidence="1">
    <location>
        <begin position="414"/>
        <end position="434"/>
    </location>
</feature>
<evidence type="ECO:0000256" key="1">
    <source>
        <dbReference type="SAM" id="Phobius"/>
    </source>
</evidence>
<keyword evidence="2" id="KW-0732">Signal</keyword>
<keyword evidence="1" id="KW-0812">Transmembrane</keyword>
<evidence type="ECO:0000313" key="4">
    <source>
        <dbReference type="Proteomes" id="UP001194696"/>
    </source>
</evidence>